<dbReference type="Gene3D" id="3.10.10.10">
    <property type="entry name" value="HIV Type 1 Reverse Transcriptase, subunit A, domain 1"/>
    <property type="match status" value="1"/>
</dbReference>
<accession>A0A077RCG7</accession>
<feature type="domain" description="Reverse transcriptase" evidence="2">
    <location>
        <begin position="1005"/>
        <end position="1208"/>
    </location>
</feature>
<feature type="compositionally biased region" description="Basic and acidic residues" evidence="1">
    <location>
        <begin position="830"/>
        <end position="851"/>
    </location>
</feature>
<evidence type="ECO:0000256" key="1">
    <source>
        <dbReference type="SAM" id="MobiDB-lite"/>
    </source>
</evidence>
<dbReference type="InterPro" id="IPR000477">
    <property type="entry name" value="RT_dom"/>
</dbReference>
<evidence type="ECO:0000259" key="2">
    <source>
        <dbReference type="PROSITE" id="PS50878"/>
    </source>
</evidence>
<dbReference type="PANTHER" id="PTHR24559:SF444">
    <property type="entry name" value="REVERSE TRANSCRIPTASE DOMAIN-CONTAINING PROTEIN"/>
    <property type="match status" value="1"/>
</dbReference>
<dbReference type="PROSITE" id="PS50878">
    <property type="entry name" value="RT_POL"/>
    <property type="match status" value="1"/>
</dbReference>
<dbReference type="Gene3D" id="2.40.70.10">
    <property type="entry name" value="Acid Proteases"/>
    <property type="match status" value="1"/>
</dbReference>
<dbReference type="SUPFAM" id="SSF56672">
    <property type="entry name" value="DNA/RNA polymerases"/>
    <property type="match status" value="1"/>
</dbReference>
<name>A0A077RCG7_9BASI</name>
<dbReference type="Pfam" id="PF00078">
    <property type="entry name" value="RVT_1"/>
    <property type="match status" value="1"/>
</dbReference>
<feature type="compositionally biased region" description="Polar residues" evidence="1">
    <location>
        <begin position="459"/>
        <end position="483"/>
    </location>
</feature>
<reference evidence="3" key="1">
    <citation type="journal article" date="2014" name="Genome Biol. Evol.">
        <title>Gene Loss Rather Than Gene Gain Is Associated with a Host Jump from Monocots to Dicots in the Smut Fungus Melanopsichium pennsylvanicum.</title>
        <authorList>
            <person name="Sharma R."/>
            <person name="Mishra B."/>
            <person name="Runge F."/>
            <person name="Thines M."/>
        </authorList>
    </citation>
    <scope>NUCLEOTIDE SEQUENCE</scope>
    <source>
        <strain evidence="3">4</strain>
    </source>
</reference>
<dbReference type="PANTHER" id="PTHR24559">
    <property type="entry name" value="TRANSPOSON TY3-I GAG-POL POLYPROTEIN"/>
    <property type="match status" value="1"/>
</dbReference>
<dbReference type="SUPFAM" id="SSF50630">
    <property type="entry name" value="Acid proteases"/>
    <property type="match status" value="1"/>
</dbReference>
<feature type="compositionally biased region" description="Basic and acidic residues" evidence="1">
    <location>
        <begin position="67"/>
        <end position="81"/>
    </location>
</feature>
<feature type="region of interest" description="Disordered" evidence="1">
    <location>
        <begin position="104"/>
        <end position="138"/>
    </location>
</feature>
<dbReference type="InterPro" id="IPR053134">
    <property type="entry name" value="RNA-dir_DNA_polymerase"/>
</dbReference>
<organism evidence="3">
    <name type="scientific">Melanopsichium pennsylvanicum 4</name>
    <dbReference type="NCBI Taxonomy" id="1398559"/>
    <lineage>
        <taxon>Eukaryota</taxon>
        <taxon>Fungi</taxon>
        <taxon>Dikarya</taxon>
        <taxon>Basidiomycota</taxon>
        <taxon>Ustilaginomycotina</taxon>
        <taxon>Ustilaginomycetes</taxon>
        <taxon>Ustilaginales</taxon>
        <taxon>Ustilaginaceae</taxon>
        <taxon>Melanopsichium</taxon>
    </lineage>
</organism>
<feature type="region of interest" description="Disordered" evidence="1">
    <location>
        <begin position="336"/>
        <end position="366"/>
    </location>
</feature>
<dbReference type="EMBL" id="HG529745">
    <property type="protein sequence ID" value="CDI57072.1"/>
    <property type="molecule type" value="Genomic_DNA"/>
</dbReference>
<protein>
    <submittedName>
        <fullName evidence="3">Retrotransposon nucleocapsid protein</fullName>
    </submittedName>
</protein>
<dbReference type="Gene3D" id="3.30.70.270">
    <property type="match status" value="1"/>
</dbReference>
<proteinExistence type="predicted"/>
<dbReference type="CDD" id="cd01647">
    <property type="entry name" value="RT_LTR"/>
    <property type="match status" value="1"/>
</dbReference>
<dbReference type="InterPro" id="IPR021109">
    <property type="entry name" value="Peptidase_aspartic_dom_sf"/>
</dbReference>
<feature type="region of interest" description="Disordered" evidence="1">
    <location>
        <begin position="458"/>
        <end position="571"/>
    </location>
</feature>
<dbReference type="AlphaFoldDB" id="A0A077RCG7"/>
<evidence type="ECO:0000313" key="3">
    <source>
        <dbReference type="EMBL" id="CDI57072.1"/>
    </source>
</evidence>
<feature type="region of interest" description="Disordered" evidence="1">
    <location>
        <begin position="56"/>
        <end position="81"/>
    </location>
</feature>
<dbReference type="InterPro" id="IPR043502">
    <property type="entry name" value="DNA/RNA_pol_sf"/>
</dbReference>
<dbReference type="InterPro" id="IPR043128">
    <property type="entry name" value="Rev_trsase/Diguanyl_cyclase"/>
</dbReference>
<sequence length="1208" mass="132762">MVHTRLGTDVTPQGGEAAASAPILASPEVVTSPLTIEAIIAAMDKKLDERLKEFADRLPTQTQSRQSKSESQRQQRLEAEAAKEAEIAKKRFLRRHGIGIGIDDNTIPADSDVSPTPAPPSAIVSTSSRRPSVKPEDIGTYDGSSDLLEFFLGRVAALVESRQDPAWESAIIEVLPLCLRKTASQWYQLLGSPTRRKLNTSWAKWETALRNAFQPDASEIRRLADERRWDWTKESIAAYFYAKLSLLRAAYPTRVEGDLLHKIRLGLPSSLQLDVRSHMAAIPNMDNLLIELRNLEGPWRATLKSSSSHRAGQRNEVAPQQQAQLRFGPPFLSSSNHLGIQRQDMGPRAPTPTRSEANNRLPAPAGLSASYNPANISYIHKDGRNIRAYKLPSNGRPIYLSRSCRVCSQDHFGFEHEFLSRQPKAEAHIAQAELELAQAYGYPTTCFEPIYISDDDSNSPDTSFASNSSHSLSDTDTSGSGYSRSVGEREDRNVAKLRPPPSTSNGDRGESAACNPTTSDNTHHDVNNKPSPSSSSVFLLDPTLLSRSVQPLRRRKNPDSTAVHLPPAHATGSGQAFAGHIPTTAFVSLADTEPRLSLLDTGATLSIVDEQVARELHLLPLNGPGIRVNGVGEDRSLGFVTLDLSIQGRRDNKATHLHSSADFHILRDFKPGVLLGLDVIRSCGIVIDVKSGRATVGDVSFPVYDTRGKAMSAKSVSRAIVAKATTIIAPHSHTLVPVNHHLLEGVQYVMDSSLWTAPDGTGPLALSAAVLDSRTAGIWVSNFDATALELLSDARLADAIPLAPDDLAASAGSFQLDAHQIEADPRPALRHEEKQMDRPDQSDHPIDKTRTVQDGQRNLGIGQGASNPRNADPRVPSPAAAPRPTQRRRTVSLSLDAEKSVGAWPRASSFDDHWPRLPFAFPTLSQSIDTAQPLDFSNDELANSPKADELESVLVDDCFNVGKDAHGQPHTSIVAVLCNNVDAFSLDGRPGHVKGAGMRLDLNNADALRPEAPRRVSPDKRRVIDESLDQLLDWDVVEPSSSPVLYPVLLVKQGKKWRFCVDYRGLNTATVADRYPLPRIDDVFQALRGHRYFSGLDAIRGYHQIDIEPEDRWKTAFVSHRRLYQYKRVPFGLKNAPAFFQRFMDHLLGHMRWTEAVVYLDDVVIFSPTLDQHAKSLDCLLKAAHKVGLKFLPSKCHFALSSLKLLGR</sequence>
<feature type="region of interest" description="Disordered" evidence="1">
    <location>
        <begin position="830"/>
        <end position="894"/>
    </location>
</feature>